<dbReference type="Pfam" id="PF00133">
    <property type="entry name" value="tRNA-synt_1"/>
    <property type="match status" value="2"/>
</dbReference>
<dbReference type="GO" id="GO:0005524">
    <property type="term" value="F:ATP binding"/>
    <property type="evidence" value="ECO:0007669"/>
    <property type="project" value="UniProtKB-KW"/>
</dbReference>
<dbReference type="InterPro" id="IPR014729">
    <property type="entry name" value="Rossmann-like_a/b/a_fold"/>
</dbReference>
<evidence type="ECO:0000256" key="2">
    <source>
        <dbReference type="ARBA" id="ARBA00004496"/>
    </source>
</evidence>
<dbReference type="PRINTS" id="PR00984">
    <property type="entry name" value="TRNASYNTHILE"/>
</dbReference>
<evidence type="ECO:0000256" key="16">
    <source>
        <dbReference type="PIRSR" id="PIRSR613078-2"/>
    </source>
</evidence>
<dbReference type="GO" id="GO:0002161">
    <property type="term" value="F:aminoacyl-tRNA deacylase activity"/>
    <property type="evidence" value="ECO:0007669"/>
    <property type="project" value="InterPro"/>
</dbReference>
<dbReference type="InterPro" id="IPR009080">
    <property type="entry name" value="tRNAsynth_Ia_anticodon-bd"/>
</dbReference>
<comment type="caution">
    <text evidence="19">The sequence shown here is derived from an EMBL/GenBank/DDBJ whole genome shotgun (WGS) entry which is preliminary data.</text>
</comment>
<keyword evidence="11" id="KW-0067">ATP-binding</keyword>
<accession>A0A2M7QBJ2</accession>
<dbReference type="InterPro" id="IPR023586">
    <property type="entry name" value="Ile-tRNA-ligase_type2"/>
</dbReference>
<dbReference type="FunFam" id="3.40.50.620:FF:000063">
    <property type="entry name" value="Isoleucine--tRNA ligase"/>
    <property type="match status" value="1"/>
</dbReference>
<sequence>MTKFNLPSIEKSELENWKDKRILQRILERNERPAENPRGKFVFYEGPPTANGKPGIHHVLARVFKDAVVRYRTMRGYRVDRKAGWDTHGLPVELEVEKRLGFTKKQHIEEYGVAAFNRQCRKSVWKYLDMFRDLTRRIGFWVDLDDAYVTYSNEYVESLWWVLKEISGREVDGQPMLYEGYRTTPHCPRCVTSLSTHELAQGYRDVEDMSVFVKFAVKGDPGLFFLAWTTTPWTLPANLALAVRSDIDYVEVKLEGSDDRFILAKALLGILLGGHEVVSERKGSDLVGLEYEPLYDIAPVDSRSRVYRVYTAGFVSMEDGTGIVHIAPAYGDDDAELGREHGLPPVLSVDAAGVMGEGLPGAGRSFKEADDDVRADLVSRGLLYKEEKYLHSYPFCWRCGTPLMYLAKRSWYIRMSKLREKLAANNRQINWVPSHIRDGRFGEWLREAKDWALSRERYWGTPLPVWKCVACSQTRVIGGLSELDEAAPARNTYYLQRHGESTNNTARLITSQDLSDKYHLTERGLKQVEAAAAKYKELGIDVVYASDLYRTRQTAEAIAAACGLEVIYDERLREIRNDNLVDRPESDFMKQFLNPGDRLDKQIEGGETMRQVRRRMVEVLKEIDARHEGKRIVVVSHGDALYALKTGLLGYDDERTEGESSGDAYVNVGEHWEHELPRRPYDEEGHVDVHRPFIDEVRLRCACGGEMVREPDVLDCWFDSGAMPFAQWGYPHVAGSAERIDGNDPTNFPAEYISEAIDQTRGWFYTMLAVSTLLGRGTPYRNVICLGHILDGKGLKMSKSKGNIVDPWVMMDKWGADAIRYSFFTINQPGEPKRFDEKGLEEVTKKVFLILWNVLSFHRMFAAEGTDFSAAPSKPQHILDQWLLGELNTLIADSTNDLENYQVVDACRRFGGFVNDLSTWYIRRSRDRFKGDESERSEASAALGYTLYTLSRLLAPFTPFLAEALYRELGGKLDSVHLESWPERSAASSDGKLAQEMQMVRSAASAGLEKRASAGVPVRQALAKATVTASTVGEDWMFELLKDELNVLAIEWKKGEQLEVELDTEITPELRRLGLLREIVRNVNALRREAGLTPSDEITLNWESSGDLWPETLTEHGDALQGSVHAVALNQGRTETEFSTEIDADGQTLWLGFSRQSA</sequence>
<keyword evidence="8" id="KW-0479">Metal-binding</keyword>
<dbReference type="EMBL" id="PFLC01000027">
    <property type="protein sequence ID" value="PIY62812.1"/>
    <property type="molecule type" value="Genomic_DNA"/>
</dbReference>
<evidence type="ECO:0000256" key="9">
    <source>
        <dbReference type="ARBA" id="ARBA00022741"/>
    </source>
</evidence>
<dbReference type="SUPFAM" id="SSF52374">
    <property type="entry name" value="Nucleotidylyl transferase"/>
    <property type="match status" value="1"/>
</dbReference>
<dbReference type="SUPFAM" id="SSF53254">
    <property type="entry name" value="Phosphoglycerate mutase-like"/>
    <property type="match status" value="1"/>
</dbReference>
<dbReference type="GO" id="GO:0000049">
    <property type="term" value="F:tRNA binding"/>
    <property type="evidence" value="ECO:0007669"/>
    <property type="project" value="InterPro"/>
</dbReference>
<dbReference type="InterPro" id="IPR013078">
    <property type="entry name" value="His_Pase_superF_clade-1"/>
</dbReference>
<evidence type="ECO:0000313" key="19">
    <source>
        <dbReference type="EMBL" id="PIY62812.1"/>
    </source>
</evidence>
<evidence type="ECO:0000256" key="7">
    <source>
        <dbReference type="ARBA" id="ARBA00022598"/>
    </source>
</evidence>
<dbReference type="InterPro" id="IPR013155">
    <property type="entry name" value="M/V/L/I-tRNA-synth_anticd-bd"/>
</dbReference>
<evidence type="ECO:0000256" key="12">
    <source>
        <dbReference type="ARBA" id="ARBA00022917"/>
    </source>
</evidence>
<dbReference type="SUPFAM" id="SSF47323">
    <property type="entry name" value="Anticodon-binding domain of a subclass of class I aminoacyl-tRNA synthetases"/>
    <property type="match status" value="1"/>
</dbReference>
<feature type="domain" description="Aminoacyl-tRNA synthetase class Ia" evidence="17">
    <location>
        <begin position="14"/>
        <end position="483"/>
    </location>
</feature>
<dbReference type="Gene3D" id="2.170.220.10">
    <property type="match status" value="1"/>
</dbReference>
<gene>
    <name evidence="19" type="ORF">COY93_02340</name>
</gene>
<dbReference type="Pfam" id="PF08264">
    <property type="entry name" value="Anticodon_1"/>
    <property type="match status" value="1"/>
</dbReference>
<dbReference type="GO" id="GO:0046872">
    <property type="term" value="F:metal ion binding"/>
    <property type="evidence" value="ECO:0007669"/>
    <property type="project" value="UniProtKB-KW"/>
</dbReference>
<keyword evidence="10" id="KW-0862">Zinc</keyword>
<dbReference type="Gene3D" id="3.40.50.1240">
    <property type="entry name" value="Phosphoglycerate mutase-like"/>
    <property type="match status" value="1"/>
</dbReference>
<evidence type="ECO:0000256" key="6">
    <source>
        <dbReference type="ARBA" id="ARBA00022490"/>
    </source>
</evidence>
<dbReference type="GO" id="GO:0006428">
    <property type="term" value="P:isoleucyl-tRNA aminoacylation"/>
    <property type="evidence" value="ECO:0007669"/>
    <property type="project" value="InterPro"/>
</dbReference>
<dbReference type="Proteomes" id="UP000230973">
    <property type="component" value="Unassembled WGS sequence"/>
</dbReference>
<protein>
    <recommendedName>
        <fullName evidence="5">isoleucine--tRNA ligase</fullName>
        <ecNumber evidence="5">6.1.1.5</ecNumber>
    </recommendedName>
</protein>
<evidence type="ECO:0000256" key="10">
    <source>
        <dbReference type="ARBA" id="ARBA00022833"/>
    </source>
</evidence>
<evidence type="ECO:0000256" key="3">
    <source>
        <dbReference type="ARBA" id="ARBA00007078"/>
    </source>
</evidence>
<evidence type="ECO:0000256" key="14">
    <source>
        <dbReference type="ARBA" id="ARBA00025217"/>
    </source>
</evidence>
<dbReference type="InterPro" id="IPR002300">
    <property type="entry name" value="aa-tRNA-synth_Ia"/>
</dbReference>
<keyword evidence="12" id="KW-0648">Protein biosynthesis</keyword>
<comment type="catalytic activity">
    <reaction evidence="15">
        <text>tRNA(Ile) + L-isoleucine + ATP = L-isoleucyl-tRNA(Ile) + AMP + diphosphate</text>
        <dbReference type="Rhea" id="RHEA:11060"/>
        <dbReference type="Rhea" id="RHEA-COMP:9666"/>
        <dbReference type="Rhea" id="RHEA-COMP:9695"/>
        <dbReference type="ChEBI" id="CHEBI:30616"/>
        <dbReference type="ChEBI" id="CHEBI:33019"/>
        <dbReference type="ChEBI" id="CHEBI:58045"/>
        <dbReference type="ChEBI" id="CHEBI:78442"/>
        <dbReference type="ChEBI" id="CHEBI:78528"/>
        <dbReference type="ChEBI" id="CHEBI:456215"/>
        <dbReference type="EC" id="6.1.1.5"/>
    </reaction>
</comment>
<dbReference type="AlphaFoldDB" id="A0A2M7QBJ2"/>
<evidence type="ECO:0000313" key="20">
    <source>
        <dbReference type="Proteomes" id="UP000230973"/>
    </source>
</evidence>
<dbReference type="CDD" id="cd07961">
    <property type="entry name" value="Anticodon_Ia_Ile_ABEc"/>
    <property type="match status" value="1"/>
</dbReference>
<dbReference type="InterPro" id="IPR009008">
    <property type="entry name" value="Val/Leu/Ile-tRNA-synth_edit"/>
</dbReference>
<dbReference type="PANTHER" id="PTHR42780">
    <property type="entry name" value="SOLEUCYL-TRNA SYNTHETASE"/>
    <property type="match status" value="1"/>
</dbReference>
<dbReference type="Pfam" id="PF19302">
    <property type="entry name" value="DUF5915"/>
    <property type="match status" value="1"/>
</dbReference>
<dbReference type="InterPro" id="IPR029033">
    <property type="entry name" value="His_PPase_superfam"/>
</dbReference>
<dbReference type="SUPFAM" id="SSF50677">
    <property type="entry name" value="ValRS/IleRS/LeuRS editing domain"/>
    <property type="match status" value="1"/>
</dbReference>
<keyword evidence="7 19" id="KW-0436">Ligase</keyword>
<dbReference type="Gene3D" id="3.40.50.620">
    <property type="entry name" value="HUPs"/>
    <property type="match status" value="2"/>
</dbReference>
<comment type="similarity">
    <text evidence="3">Belongs to the class-I aminoacyl-tRNA synthetase family. IleS type 2 subfamily.</text>
</comment>
<reference evidence="20" key="1">
    <citation type="submission" date="2017-09" db="EMBL/GenBank/DDBJ databases">
        <title>Depth-based differentiation of microbial function through sediment-hosted aquifers and enrichment of novel symbionts in the deep terrestrial subsurface.</title>
        <authorList>
            <person name="Probst A.J."/>
            <person name="Ladd B."/>
            <person name="Jarett J.K."/>
            <person name="Geller-Mcgrath D.E."/>
            <person name="Sieber C.M.K."/>
            <person name="Emerson J.B."/>
            <person name="Anantharaman K."/>
            <person name="Thomas B.C."/>
            <person name="Malmstrom R."/>
            <person name="Stieglmeier M."/>
            <person name="Klingl A."/>
            <person name="Woyke T."/>
            <person name="Ryan C.M."/>
            <person name="Banfield J.F."/>
        </authorList>
    </citation>
    <scope>NUCLEOTIDE SEQUENCE [LARGE SCALE GENOMIC DNA]</scope>
</reference>
<evidence type="ECO:0000256" key="5">
    <source>
        <dbReference type="ARBA" id="ARBA00013165"/>
    </source>
</evidence>
<comment type="function">
    <text evidence="14">Catalyzes the attachment of isoleucine to tRNA(Ile). As IleRS can inadvertently accommodate and process structurally similar amino acids such as valine, to avoid such errors it has two additional distinct tRNA(Ile)-dependent editing activities. One activity is designated as 'pretransfer' editing and involves the hydrolysis of activated Val-AMP. The other activity is designated 'posttransfer' editing and involves deacylation of mischarged Val-tRNA(Ile).</text>
</comment>
<evidence type="ECO:0000256" key="13">
    <source>
        <dbReference type="ARBA" id="ARBA00023146"/>
    </source>
</evidence>
<feature type="domain" description="Aminoacyl-tRNA synthetase class Ia" evidence="17">
    <location>
        <begin position="686"/>
        <end position="824"/>
    </location>
</feature>
<dbReference type="CDD" id="cd07067">
    <property type="entry name" value="HP_PGM_like"/>
    <property type="match status" value="1"/>
</dbReference>
<proteinExistence type="inferred from homology"/>
<dbReference type="InterPro" id="IPR002301">
    <property type="entry name" value="Ile-tRNA-ligase"/>
</dbReference>
<dbReference type="SMART" id="SM00855">
    <property type="entry name" value="PGAM"/>
    <property type="match status" value="1"/>
</dbReference>
<evidence type="ECO:0000256" key="11">
    <source>
        <dbReference type="ARBA" id="ARBA00022840"/>
    </source>
</evidence>
<dbReference type="Gene3D" id="1.10.730.10">
    <property type="entry name" value="Isoleucyl-tRNA Synthetase, Domain 1"/>
    <property type="match status" value="1"/>
</dbReference>
<dbReference type="Pfam" id="PF00300">
    <property type="entry name" value="His_Phos_1"/>
    <property type="match status" value="1"/>
</dbReference>
<keyword evidence="13" id="KW-0030">Aminoacyl-tRNA synthetase</keyword>
<evidence type="ECO:0000256" key="15">
    <source>
        <dbReference type="ARBA" id="ARBA00048359"/>
    </source>
</evidence>
<feature type="binding site" evidence="16">
    <location>
        <position position="550"/>
    </location>
    <ligand>
        <name>substrate</name>
    </ligand>
</feature>
<keyword evidence="6" id="KW-0963">Cytoplasm</keyword>
<comment type="subcellular location">
    <subcellularLocation>
        <location evidence="2">Cytoplasm</location>
    </subcellularLocation>
</comment>
<evidence type="ECO:0000256" key="1">
    <source>
        <dbReference type="ARBA" id="ARBA00001947"/>
    </source>
</evidence>
<comment type="cofactor">
    <cofactor evidence="1">
        <name>Zn(2+)</name>
        <dbReference type="ChEBI" id="CHEBI:29105"/>
    </cofactor>
</comment>
<organism evidence="19 20">
    <name type="scientific">Candidatus Uhrbacteria bacterium CG_4_10_14_0_8_um_filter_58_22</name>
    <dbReference type="NCBI Taxonomy" id="1975029"/>
    <lineage>
        <taxon>Bacteria</taxon>
        <taxon>Candidatus Uhriibacteriota</taxon>
    </lineage>
</organism>
<evidence type="ECO:0000259" key="17">
    <source>
        <dbReference type="Pfam" id="PF00133"/>
    </source>
</evidence>
<evidence type="ECO:0000256" key="4">
    <source>
        <dbReference type="ARBA" id="ARBA00011245"/>
    </source>
</evidence>
<dbReference type="GO" id="GO:0005737">
    <property type="term" value="C:cytoplasm"/>
    <property type="evidence" value="ECO:0007669"/>
    <property type="project" value="UniProtKB-SubCell"/>
</dbReference>
<dbReference type="EC" id="6.1.1.5" evidence="5"/>
<comment type="subunit">
    <text evidence="4">Monomer.</text>
</comment>
<dbReference type="Gene3D" id="3.90.740.10">
    <property type="entry name" value="Valyl/Leucyl/Isoleucyl-tRNA synthetase, editing domain"/>
    <property type="match status" value="1"/>
</dbReference>
<evidence type="ECO:0000256" key="8">
    <source>
        <dbReference type="ARBA" id="ARBA00022723"/>
    </source>
</evidence>
<name>A0A2M7QBJ2_9BACT</name>
<dbReference type="GO" id="GO:0004822">
    <property type="term" value="F:isoleucine-tRNA ligase activity"/>
    <property type="evidence" value="ECO:0007669"/>
    <property type="project" value="UniProtKB-EC"/>
</dbReference>
<feature type="domain" description="Methionyl/Valyl/Leucyl/Isoleucyl-tRNA synthetase anticodon-binding" evidence="18">
    <location>
        <begin position="880"/>
        <end position="1022"/>
    </location>
</feature>
<dbReference type="PANTHER" id="PTHR42780:SF1">
    <property type="entry name" value="ISOLEUCINE--TRNA LIGASE, CYTOPLASMIC"/>
    <property type="match status" value="1"/>
</dbReference>
<dbReference type="InterPro" id="IPR033709">
    <property type="entry name" value="Anticodon_Ile_ABEc"/>
</dbReference>
<keyword evidence="9" id="KW-0547">Nucleotide-binding</keyword>
<evidence type="ECO:0000259" key="18">
    <source>
        <dbReference type="Pfam" id="PF08264"/>
    </source>
</evidence>
<feature type="binding site" evidence="16">
    <location>
        <begin position="497"/>
        <end position="504"/>
    </location>
    <ligand>
        <name>substrate</name>
    </ligand>
</feature>